<evidence type="ECO:0000313" key="5">
    <source>
        <dbReference type="EMBL" id="MTD13893.1"/>
    </source>
</evidence>
<dbReference type="Pfam" id="PF13377">
    <property type="entry name" value="Peripla_BP_3"/>
    <property type="match status" value="1"/>
</dbReference>
<keyword evidence="1" id="KW-0805">Transcription regulation</keyword>
<dbReference type="SUPFAM" id="SSF53822">
    <property type="entry name" value="Periplasmic binding protein-like I"/>
    <property type="match status" value="1"/>
</dbReference>
<dbReference type="Gene3D" id="1.10.260.40">
    <property type="entry name" value="lambda repressor-like DNA-binding domains"/>
    <property type="match status" value="1"/>
</dbReference>
<evidence type="ECO:0000256" key="1">
    <source>
        <dbReference type="ARBA" id="ARBA00023015"/>
    </source>
</evidence>
<keyword evidence="3" id="KW-0804">Transcription</keyword>
<sequence length="366" mass="38248">MFAQLATTGHHAGVSSQIRRRPAGAPTLAAIAEAAGVAVPTVSKVLNGRSDVSDATRQRVTDLLLRAGYPFPEPDPHRGAPPAGLVDLVVPGIEGSWATFMLAGVEEVVSEAGKDVVVTVAHQRPGTADWVDRLIARGSRGAVLALVTPSPEEIARLSAAGISVVLLDPGAEPTPGVPTVGATNWAGGYAATEFLLALGHRRIGVVGGLASHRYGQARIDGHRSAMVAAGERFSPELVRHGDWTRGGAVLAATRLLTSKRPPTAIFACSDRMALGVYEAAAARGLRIPEDLSVVGFDDLPEARWITPSLTTVRQPVREMGSSAARILLRLTEGQRAGTDRLELSTVLVERASTAPPRGPDTADPVD</sequence>
<evidence type="ECO:0000256" key="3">
    <source>
        <dbReference type="ARBA" id="ARBA00023163"/>
    </source>
</evidence>
<name>A0A7K1FKY6_9ACTN</name>
<dbReference type="InterPro" id="IPR028082">
    <property type="entry name" value="Peripla_BP_I"/>
</dbReference>
<keyword evidence="6" id="KW-1185">Reference proteome</keyword>
<reference evidence="5 6" key="1">
    <citation type="submission" date="2019-11" db="EMBL/GenBank/DDBJ databases">
        <authorList>
            <person name="Jiang L.-Q."/>
        </authorList>
    </citation>
    <scope>NUCLEOTIDE SEQUENCE [LARGE SCALE GENOMIC DNA]</scope>
    <source>
        <strain evidence="5 6">YIM 132087</strain>
    </source>
</reference>
<dbReference type="InterPro" id="IPR010982">
    <property type="entry name" value="Lambda_DNA-bd_dom_sf"/>
</dbReference>
<evidence type="ECO:0000256" key="2">
    <source>
        <dbReference type="ARBA" id="ARBA00023125"/>
    </source>
</evidence>
<dbReference type="PANTHER" id="PTHR30146">
    <property type="entry name" value="LACI-RELATED TRANSCRIPTIONAL REPRESSOR"/>
    <property type="match status" value="1"/>
</dbReference>
<dbReference type="Proteomes" id="UP000460221">
    <property type="component" value="Unassembled WGS sequence"/>
</dbReference>
<dbReference type="EMBL" id="WLYK01000001">
    <property type="protein sequence ID" value="MTD13893.1"/>
    <property type="molecule type" value="Genomic_DNA"/>
</dbReference>
<dbReference type="Pfam" id="PF00356">
    <property type="entry name" value="LacI"/>
    <property type="match status" value="1"/>
</dbReference>
<dbReference type="GO" id="GO:0000976">
    <property type="term" value="F:transcription cis-regulatory region binding"/>
    <property type="evidence" value="ECO:0007669"/>
    <property type="project" value="TreeGrafter"/>
</dbReference>
<dbReference type="Gene3D" id="3.40.50.2300">
    <property type="match status" value="2"/>
</dbReference>
<evidence type="ECO:0000313" key="6">
    <source>
        <dbReference type="Proteomes" id="UP000460221"/>
    </source>
</evidence>
<keyword evidence="2" id="KW-0238">DNA-binding</keyword>
<comment type="caution">
    <text evidence="5">The sequence shown here is derived from an EMBL/GenBank/DDBJ whole genome shotgun (WGS) entry which is preliminary data.</text>
</comment>
<accession>A0A7K1FKY6</accession>
<evidence type="ECO:0000259" key="4">
    <source>
        <dbReference type="PROSITE" id="PS50932"/>
    </source>
</evidence>
<dbReference type="InterPro" id="IPR000843">
    <property type="entry name" value="HTH_LacI"/>
</dbReference>
<gene>
    <name evidence="5" type="ORF">GIS00_08050</name>
</gene>
<proteinExistence type="predicted"/>
<dbReference type="InterPro" id="IPR046335">
    <property type="entry name" value="LacI/GalR-like_sensor"/>
</dbReference>
<dbReference type="GO" id="GO:0003700">
    <property type="term" value="F:DNA-binding transcription factor activity"/>
    <property type="evidence" value="ECO:0007669"/>
    <property type="project" value="TreeGrafter"/>
</dbReference>
<feature type="domain" description="HTH lacI-type" evidence="4">
    <location>
        <begin position="26"/>
        <end position="60"/>
    </location>
</feature>
<organism evidence="5 6">
    <name type="scientific">Nakamurella alba</name>
    <dbReference type="NCBI Taxonomy" id="2665158"/>
    <lineage>
        <taxon>Bacteria</taxon>
        <taxon>Bacillati</taxon>
        <taxon>Actinomycetota</taxon>
        <taxon>Actinomycetes</taxon>
        <taxon>Nakamurellales</taxon>
        <taxon>Nakamurellaceae</taxon>
        <taxon>Nakamurella</taxon>
    </lineage>
</organism>
<dbReference type="SUPFAM" id="SSF47413">
    <property type="entry name" value="lambda repressor-like DNA-binding domains"/>
    <property type="match status" value="1"/>
</dbReference>
<dbReference type="SMART" id="SM00354">
    <property type="entry name" value="HTH_LACI"/>
    <property type="match status" value="1"/>
</dbReference>
<dbReference type="PANTHER" id="PTHR30146:SF153">
    <property type="entry name" value="LACTOSE OPERON REPRESSOR"/>
    <property type="match status" value="1"/>
</dbReference>
<protein>
    <submittedName>
        <fullName evidence="5">Substrate-binding domain-containing protein</fullName>
    </submittedName>
</protein>
<dbReference type="PROSITE" id="PS50932">
    <property type="entry name" value="HTH_LACI_2"/>
    <property type="match status" value="1"/>
</dbReference>
<dbReference type="AlphaFoldDB" id="A0A7K1FKY6"/>